<comment type="caution">
    <text evidence="5">The sequence shown here is derived from an EMBL/GenBank/DDBJ whole genome shotgun (WGS) entry which is preliminary data.</text>
</comment>
<dbReference type="HAMAP" id="MF_00376">
    <property type="entry name" value="Dephospho_CoA_kinase"/>
    <property type="match status" value="1"/>
</dbReference>
<dbReference type="PANTHER" id="PTHR10695:SF46">
    <property type="entry name" value="BIFUNCTIONAL COENZYME A SYNTHASE-RELATED"/>
    <property type="match status" value="1"/>
</dbReference>
<dbReference type="EMBL" id="JAGGLI010000021">
    <property type="protein sequence ID" value="MBP2028118.1"/>
    <property type="molecule type" value="Genomic_DNA"/>
</dbReference>
<dbReference type="Pfam" id="PF01121">
    <property type="entry name" value="CoaE"/>
    <property type="match status" value="1"/>
</dbReference>
<name>A0ABS4KK21_9FIRM</name>
<keyword evidence="6" id="KW-1185">Reference proteome</keyword>
<evidence type="ECO:0000256" key="2">
    <source>
        <dbReference type="ARBA" id="ARBA00022840"/>
    </source>
</evidence>
<dbReference type="InterPro" id="IPR001977">
    <property type="entry name" value="Depp_CoAkinase"/>
</dbReference>
<gene>
    <name evidence="3" type="primary">coaE</name>
    <name evidence="5" type="ORF">J2Z35_001917</name>
</gene>
<dbReference type="CDD" id="cd02022">
    <property type="entry name" value="DPCK"/>
    <property type="match status" value="1"/>
</dbReference>
<dbReference type="Proteomes" id="UP001314903">
    <property type="component" value="Unassembled WGS sequence"/>
</dbReference>
<dbReference type="GO" id="GO:0004140">
    <property type="term" value="F:dephospho-CoA kinase activity"/>
    <property type="evidence" value="ECO:0007669"/>
    <property type="project" value="UniProtKB-EC"/>
</dbReference>
<evidence type="ECO:0000256" key="4">
    <source>
        <dbReference type="NCBIfam" id="TIGR00152"/>
    </source>
</evidence>
<organism evidence="5 6">
    <name type="scientific">Acetoanaerobium pronyense</name>
    <dbReference type="NCBI Taxonomy" id="1482736"/>
    <lineage>
        <taxon>Bacteria</taxon>
        <taxon>Bacillati</taxon>
        <taxon>Bacillota</taxon>
        <taxon>Clostridia</taxon>
        <taxon>Peptostreptococcales</taxon>
        <taxon>Filifactoraceae</taxon>
        <taxon>Acetoanaerobium</taxon>
    </lineage>
</organism>
<comment type="similarity">
    <text evidence="3">Belongs to the CoaE family.</text>
</comment>
<dbReference type="EC" id="2.7.1.24" evidence="3 4"/>
<sequence length="198" mass="22866">MITVGLTGSIGTGKSTVTKYLLERGYKVIDADKISRDVVKKGEIGYFKLLDYFGKEIIDKEENIDRQKLSKIVFSDKEKLEKLNSILHPVIIDKISELENVYKNKGEAIVFIDAPLLIETKLYENVDKVVLITADEDIQIKRIIKRDNIDETKARRIINAQMSFEEKRVFADFILKNNESRKKLFESLEIILQELVKV</sequence>
<dbReference type="Gene3D" id="3.40.50.300">
    <property type="entry name" value="P-loop containing nucleotide triphosphate hydrolases"/>
    <property type="match status" value="1"/>
</dbReference>
<comment type="function">
    <text evidence="3">Catalyzes the phosphorylation of the 3'-hydroxyl group of dephosphocoenzyme A to form coenzyme A.</text>
</comment>
<dbReference type="RefSeq" id="WP_209661172.1">
    <property type="nucleotide sequence ID" value="NZ_JAGGLI010000021.1"/>
</dbReference>
<evidence type="ECO:0000313" key="6">
    <source>
        <dbReference type="Proteomes" id="UP001314903"/>
    </source>
</evidence>
<comment type="catalytic activity">
    <reaction evidence="3">
        <text>3'-dephospho-CoA + ATP = ADP + CoA + H(+)</text>
        <dbReference type="Rhea" id="RHEA:18245"/>
        <dbReference type="ChEBI" id="CHEBI:15378"/>
        <dbReference type="ChEBI" id="CHEBI:30616"/>
        <dbReference type="ChEBI" id="CHEBI:57287"/>
        <dbReference type="ChEBI" id="CHEBI:57328"/>
        <dbReference type="ChEBI" id="CHEBI:456216"/>
        <dbReference type="EC" id="2.7.1.24"/>
    </reaction>
</comment>
<evidence type="ECO:0000256" key="3">
    <source>
        <dbReference type="HAMAP-Rule" id="MF_00376"/>
    </source>
</evidence>
<keyword evidence="3 5" id="KW-0418">Kinase</keyword>
<keyword evidence="1 3" id="KW-0547">Nucleotide-binding</keyword>
<reference evidence="5 6" key="1">
    <citation type="submission" date="2021-03" db="EMBL/GenBank/DDBJ databases">
        <title>Genomic Encyclopedia of Type Strains, Phase IV (KMG-IV): sequencing the most valuable type-strain genomes for metagenomic binning, comparative biology and taxonomic classification.</title>
        <authorList>
            <person name="Goeker M."/>
        </authorList>
    </citation>
    <scope>NUCLEOTIDE SEQUENCE [LARGE SCALE GENOMIC DNA]</scope>
    <source>
        <strain evidence="5 6">DSM 27512</strain>
    </source>
</reference>
<keyword evidence="3 5" id="KW-0808">Transferase</keyword>
<dbReference type="SUPFAM" id="SSF52540">
    <property type="entry name" value="P-loop containing nucleoside triphosphate hydrolases"/>
    <property type="match status" value="1"/>
</dbReference>
<dbReference type="NCBIfam" id="TIGR00152">
    <property type="entry name" value="dephospho-CoA kinase"/>
    <property type="match status" value="1"/>
</dbReference>
<comment type="subcellular location">
    <subcellularLocation>
        <location evidence="3">Cytoplasm</location>
    </subcellularLocation>
</comment>
<keyword evidence="2 3" id="KW-0067">ATP-binding</keyword>
<feature type="binding site" evidence="3">
    <location>
        <begin position="11"/>
        <end position="16"/>
    </location>
    <ligand>
        <name>ATP</name>
        <dbReference type="ChEBI" id="CHEBI:30616"/>
    </ligand>
</feature>
<dbReference type="InterPro" id="IPR027417">
    <property type="entry name" value="P-loop_NTPase"/>
</dbReference>
<comment type="pathway">
    <text evidence="3">Cofactor biosynthesis; coenzyme A biosynthesis; CoA from (R)-pantothenate: step 5/5.</text>
</comment>
<proteinExistence type="inferred from homology"/>
<protein>
    <recommendedName>
        <fullName evidence="3 4">Dephospho-CoA kinase</fullName>
        <ecNumber evidence="3 4">2.7.1.24</ecNumber>
    </recommendedName>
    <alternativeName>
        <fullName evidence="3">Dephosphocoenzyme A kinase</fullName>
    </alternativeName>
</protein>
<keyword evidence="3" id="KW-0173">Coenzyme A biosynthesis</keyword>
<dbReference type="PANTHER" id="PTHR10695">
    <property type="entry name" value="DEPHOSPHO-COA KINASE-RELATED"/>
    <property type="match status" value="1"/>
</dbReference>
<evidence type="ECO:0000256" key="1">
    <source>
        <dbReference type="ARBA" id="ARBA00022741"/>
    </source>
</evidence>
<accession>A0ABS4KK21</accession>
<evidence type="ECO:0000313" key="5">
    <source>
        <dbReference type="EMBL" id="MBP2028118.1"/>
    </source>
</evidence>
<keyword evidence="3" id="KW-0963">Cytoplasm</keyword>
<dbReference type="PROSITE" id="PS51219">
    <property type="entry name" value="DPCK"/>
    <property type="match status" value="1"/>
</dbReference>